<gene>
    <name evidence="1" type="ORF">AYBTSS11_LOCUS10849</name>
</gene>
<evidence type="ECO:0000313" key="2">
    <source>
        <dbReference type="Proteomes" id="UP001189624"/>
    </source>
</evidence>
<protein>
    <submittedName>
        <fullName evidence="1">Uncharacterized protein</fullName>
    </submittedName>
</protein>
<organism evidence="1 2">
    <name type="scientific">Sphenostylis stenocarpa</name>
    <dbReference type="NCBI Taxonomy" id="92480"/>
    <lineage>
        <taxon>Eukaryota</taxon>
        <taxon>Viridiplantae</taxon>
        <taxon>Streptophyta</taxon>
        <taxon>Embryophyta</taxon>
        <taxon>Tracheophyta</taxon>
        <taxon>Spermatophyta</taxon>
        <taxon>Magnoliopsida</taxon>
        <taxon>eudicotyledons</taxon>
        <taxon>Gunneridae</taxon>
        <taxon>Pentapetalae</taxon>
        <taxon>rosids</taxon>
        <taxon>fabids</taxon>
        <taxon>Fabales</taxon>
        <taxon>Fabaceae</taxon>
        <taxon>Papilionoideae</taxon>
        <taxon>50 kb inversion clade</taxon>
        <taxon>NPAAA clade</taxon>
        <taxon>indigoferoid/millettioid clade</taxon>
        <taxon>Phaseoleae</taxon>
        <taxon>Sphenostylis</taxon>
    </lineage>
</organism>
<reference evidence="1" key="1">
    <citation type="submission" date="2023-10" db="EMBL/GenBank/DDBJ databases">
        <authorList>
            <person name="Domelevo Entfellner J.-B."/>
        </authorList>
    </citation>
    <scope>NUCLEOTIDE SEQUENCE</scope>
</reference>
<sequence length="54" mass="5840">MEKSRTSVLDGYDVLDGAVSHALPSFLLYLMGPFSGAGTLQSRKFSEAHMASFD</sequence>
<accession>A0AA86SCK7</accession>
<dbReference type="Proteomes" id="UP001189624">
    <property type="component" value="Chromosome 3"/>
</dbReference>
<proteinExistence type="predicted"/>
<keyword evidence="2" id="KW-1185">Reference proteome</keyword>
<dbReference type="EMBL" id="OY731400">
    <property type="protein sequence ID" value="CAJ1942461.1"/>
    <property type="molecule type" value="Genomic_DNA"/>
</dbReference>
<name>A0AA86SCK7_9FABA</name>
<dbReference type="AlphaFoldDB" id="A0AA86SCK7"/>
<evidence type="ECO:0000313" key="1">
    <source>
        <dbReference type="EMBL" id="CAJ1942461.1"/>
    </source>
</evidence>
<dbReference type="Gramene" id="rna-AYBTSS11_LOCUS10849">
    <property type="protein sequence ID" value="CAJ1942461.1"/>
    <property type="gene ID" value="gene-AYBTSS11_LOCUS10849"/>
</dbReference>